<comment type="caution">
    <text evidence="1">The sequence shown here is derived from an EMBL/GenBank/DDBJ whole genome shotgun (WGS) entry which is preliminary data.</text>
</comment>
<dbReference type="AlphaFoldDB" id="A0A0L6W229"/>
<dbReference type="Proteomes" id="UP000037175">
    <property type="component" value="Unassembled WGS sequence"/>
</dbReference>
<dbReference type="PANTHER" id="PTHR34071:SF2">
    <property type="entry name" value="FLAVIN-NUCLEOTIDE-BINDING PROTEIN"/>
    <property type="match status" value="1"/>
</dbReference>
<evidence type="ECO:0000313" key="2">
    <source>
        <dbReference type="Proteomes" id="UP000037175"/>
    </source>
</evidence>
<proteinExistence type="predicted"/>
<protein>
    <submittedName>
        <fullName evidence="1">Pyridoxamine 5'-phosphate oxidase-related FMN-binding protein</fullName>
    </submittedName>
</protein>
<dbReference type="Gene3D" id="2.30.110.10">
    <property type="entry name" value="Electron Transport, Fmn-binding Protein, Chain A"/>
    <property type="match status" value="1"/>
</dbReference>
<dbReference type="SUPFAM" id="SSF50475">
    <property type="entry name" value="FMN-binding split barrel"/>
    <property type="match status" value="1"/>
</dbReference>
<keyword evidence="2" id="KW-1185">Reference proteome</keyword>
<sequence length="125" mass="14172">MCREGEPYCIPFNFLYDKGRIYIHTGHKGTKWDYITANPRVCFTVSVPGRKKTGESPCQYTFEFESVTVFGWASKVVSEEETAESLGRLIDKYREGPVGAVPGDKLAKLCMIRIDIEKITGRQNL</sequence>
<reference evidence="2" key="1">
    <citation type="submission" date="2015-07" db="EMBL/GenBank/DDBJ databases">
        <title>Complete Genome of Thermincola ferriacetica strain Z-0001T.</title>
        <authorList>
            <person name="Lusk B."/>
            <person name="Badalamenti J.P."/>
            <person name="Parameswaran P."/>
            <person name="Bond D.R."/>
            <person name="Torres C.I."/>
        </authorList>
    </citation>
    <scope>NUCLEOTIDE SEQUENCE [LARGE SCALE GENOMIC DNA]</scope>
    <source>
        <strain evidence="2">Z-0001</strain>
    </source>
</reference>
<dbReference type="InterPro" id="IPR024747">
    <property type="entry name" value="Pyridox_Oxase-rel"/>
</dbReference>
<gene>
    <name evidence="1" type="ORF">Tfer_1870</name>
</gene>
<dbReference type="Pfam" id="PF12900">
    <property type="entry name" value="Pyridox_ox_2"/>
    <property type="match status" value="1"/>
</dbReference>
<name>A0A0L6W229_9FIRM</name>
<accession>A0A0L6W229</accession>
<dbReference type="PANTHER" id="PTHR34071">
    <property type="entry name" value="5-NITROIMIDAZOLE ANTIBIOTICS RESISTANCE PROTEIN, NIMA-FAMILY-RELATED PROTEIN-RELATED"/>
    <property type="match status" value="1"/>
</dbReference>
<dbReference type="EMBL" id="LGTE01000012">
    <property type="protein sequence ID" value="KNZ69428.1"/>
    <property type="molecule type" value="Genomic_DNA"/>
</dbReference>
<dbReference type="InterPro" id="IPR012349">
    <property type="entry name" value="Split_barrel_FMN-bd"/>
</dbReference>
<organism evidence="1 2">
    <name type="scientific">Thermincola ferriacetica</name>
    <dbReference type="NCBI Taxonomy" id="281456"/>
    <lineage>
        <taxon>Bacteria</taxon>
        <taxon>Bacillati</taxon>
        <taxon>Bacillota</taxon>
        <taxon>Clostridia</taxon>
        <taxon>Eubacteriales</taxon>
        <taxon>Thermincolaceae</taxon>
        <taxon>Thermincola</taxon>
    </lineage>
</organism>
<evidence type="ECO:0000313" key="1">
    <source>
        <dbReference type="EMBL" id="KNZ69428.1"/>
    </source>
</evidence>